<name>A0ABQ5B8D4_9ASTR</name>
<feature type="compositionally biased region" description="Acidic residues" evidence="1">
    <location>
        <begin position="314"/>
        <end position="326"/>
    </location>
</feature>
<sequence length="678" mass="76740">MDASGHRFDKRARQIGAKSRWSSMLENRYAVRRNSMLTISSRFVEEPVEIGTEIKQIEAEAEYHWLRFAGNSGRGPELRCPLELRETVITFYVVAFCCLDIALGSLRSFKARGVMISLGLQYIDEVNTNDLGSLLHFRFEGVYRFVPEAKVIEKPVTMSSATSDVTYTSVYSDSEPGRAFWGADYEEISEGGIPRVIVLGYDGLPLQPVAPPSPDFMLGPEDPQTPPVPQDEDEREPMFIQAHNPDYVPEPIYPEYIPLEDDHEFPAEEQPLPPVDSPTTESPGYVTESDPEEDPEEYEDDETEDGPVDYPMDGGDDGDDGDDDDGEFIREDDTAIHLVSLSIQKHVLFVLWVWCLPEKWLTFSQGLRNTNHTQTLDLADIHERFVYEENLIQRRYDTKKALITTPLTTPISTAFFSNHVLQDFQENSNDEVDERTSLVSKTFDWDEEEVLDDEELTQVKVLMALADDELIVGKNHAHNVESIDITLRKVNIVLSMDKDADWKNYLKYINVDLNQAVNECVKPTKASNDPESSKDSESESLTLLSPLKNLHGASLSSKHETQESSNKCVSGPVTINDTEPVTPSVRTEVKNTEQESKINELIKLVQMLMDEKINSKTHEQKPESSNSGSSSKKEDHRTLIYDMYTASLKRSENYKAQPYQYASPSKQILKAKAKPFPL</sequence>
<dbReference type="Proteomes" id="UP001151760">
    <property type="component" value="Unassembled WGS sequence"/>
</dbReference>
<reference evidence="2" key="1">
    <citation type="journal article" date="2022" name="Int. J. Mol. Sci.">
        <title>Draft Genome of Tanacetum Coccineum: Genomic Comparison of Closely Related Tanacetum-Family Plants.</title>
        <authorList>
            <person name="Yamashiro T."/>
            <person name="Shiraishi A."/>
            <person name="Nakayama K."/>
            <person name="Satake H."/>
        </authorList>
    </citation>
    <scope>NUCLEOTIDE SEQUENCE</scope>
</reference>
<proteinExistence type="predicted"/>
<organism evidence="2 3">
    <name type="scientific">Tanacetum coccineum</name>
    <dbReference type="NCBI Taxonomy" id="301880"/>
    <lineage>
        <taxon>Eukaryota</taxon>
        <taxon>Viridiplantae</taxon>
        <taxon>Streptophyta</taxon>
        <taxon>Embryophyta</taxon>
        <taxon>Tracheophyta</taxon>
        <taxon>Spermatophyta</taxon>
        <taxon>Magnoliopsida</taxon>
        <taxon>eudicotyledons</taxon>
        <taxon>Gunneridae</taxon>
        <taxon>Pentapetalae</taxon>
        <taxon>asterids</taxon>
        <taxon>campanulids</taxon>
        <taxon>Asterales</taxon>
        <taxon>Asteraceae</taxon>
        <taxon>Asteroideae</taxon>
        <taxon>Anthemideae</taxon>
        <taxon>Anthemidinae</taxon>
        <taxon>Tanacetum</taxon>
    </lineage>
</organism>
<accession>A0ABQ5B8D4</accession>
<evidence type="ECO:0000313" key="3">
    <source>
        <dbReference type="Proteomes" id="UP001151760"/>
    </source>
</evidence>
<comment type="caution">
    <text evidence="2">The sequence shown here is derived from an EMBL/GenBank/DDBJ whole genome shotgun (WGS) entry which is preliminary data.</text>
</comment>
<feature type="region of interest" description="Disordered" evidence="1">
    <location>
        <begin position="615"/>
        <end position="638"/>
    </location>
</feature>
<evidence type="ECO:0000256" key="1">
    <source>
        <dbReference type="SAM" id="MobiDB-lite"/>
    </source>
</evidence>
<keyword evidence="3" id="KW-1185">Reference proteome</keyword>
<feature type="compositionally biased region" description="Polar residues" evidence="1">
    <location>
        <begin position="563"/>
        <end position="585"/>
    </location>
</feature>
<feature type="compositionally biased region" description="Acidic residues" evidence="1">
    <location>
        <begin position="289"/>
        <end position="307"/>
    </location>
</feature>
<protein>
    <submittedName>
        <fullName evidence="2">Uncharacterized protein</fullName>
    </submittedName>
</protein>
<feature type="region of interest" description="Disordered" evidence="1">
    <location>
        <begin position="553"/>
        <end position="593"/>
    </location>
</feature>
<feature type="region of interest" description="Disordered" evidence="1">
    <location>
        <begin position="210"/>
        <end position="233"/>
    </location>
</feature>
<dbReference type="EMBL" id="BQNB010012991">
    <property type="protein sequence ID" value="GJT10489.1"/>
    <property type="molecule type" value="Genomic_DNA"/>
</dbReference>
<evidence type="ECO:0000313" key="2">
    <source>
        <dbReference type="EMBL" id="GJT10489.1"/>
    </source>
</evidence>
<feature type="region of interest" description="Disordered" evidence="1">
    <location>
        <begin position="265"/>
        <end position="328"/>
    </location>
</feature>
<gene>
    <name evidence="2" type="ORF">Tco_0857531</name>
</gene>
<reference evidence="2" key="2">
    <citation type="submission" date="2022-01" db="EMBL/GenBank/DDBJ databases">
        <authorList>
            <person name="Yamashiro T."/>
            <person name="Shiraishi A."/>
            <person name="Satake H."/>
            <person name="Nakayama K."/>
        </authorList>
    </citation>
    <scope>NUCLEOTIDE SEQUENCE</scope>
</reference>